<dbReference type="Proteomes" id="UP000189670">
    <property type="component" value="Unassembled WGS sequence"/>
</dbReference>
<proteinExistence type="predicted"/>
<dbReference type="InterPro" id="IPR011467">
    <property type="entry name" value="DUF1573"/>
</dbReference>
<dbReference type="InterPro" id="IPR013783">
    <property type="entry name" value="Ig-like_fold"/>
</dbReference>
<gene>
    <name evidence="1" type="ORF">OMM_00439</name>
</gene>
<evidence type="ECO:0008006" key="3">
    <source>
        <dbReference type="Google" id="ProtNLM"/>
    </source>
</evidence>
<dbReference type="Gene3D" id="2.60.40.10">
    <property type="entry name" value="Immunoglobulins"/>
    <property type="match status" value="1"/>
</dbReference>
<protein>
    <recommendedName>
        <fullName evidence="3">DUF1573 domain-containing protein</fullName>
    </recommendedName>
</protein>
<evidence type="ECO:0000313" key="1">
    <source>
        <dbReference type="EMBL" id="ETR74132.1"/>
    </source>
</evidence>
<dbReference type="Pfam" id="PF07610">
    <property type="entry name" value="DUF1573"/>
    <property type="match status" value="1"/>
</dbReference>
<dbReference type="NCBIfam" id="NF041425">
    <property type="entry name" value="OS_HP2_seleno"/>
    <property type="match status" value="1"/>
</dbReference>
<dbReference type="PANTHER" id="PTHR37833">
    <property type="entry name" value="LIPOPROTEIN-RELATED"/>
    <property type="match status" value="1"/>
</dbReference>
<evidence type="ECO:0000313" key="2">
    <source>
        <dbReference type="Proteomes" id="UP000189670"/>
    </source>
</evidence>
<sequence>MNIIKSVLYILSVLLLVGVTHATEPPLFPDTSLFESGEFTKALPIIACDAGVFQFSQVLEGTIVKHTFEIQNRGDAILQILKVKTGCGCSTASYDNEILPGKTGKITLNIDTNGYGGKLYTDIIHVISNDSSTPDFILKASGPVDILATVTPKGISFKGKCSDSHEAIVTIEPNPKYRCEITGFDLAELKGKITCNLKKQNQMYLLTVRNQIKTPGRYWGKIVLNTNNEKHKNLICGFQQY</sequence>
<dbReference type="EMBL" id="ATBP01000020">
    <property type="protein sequence ID" value="ETR74132.1"/>
    <property type="molecule type" value="Genomic_DNA"/>
</dbReference>
<comment type="caution">
    <text evidence="1">The sequence shown here is derived from an EMBL/GenBank/DDBJ whole genome shotgun (WGS) entry which is preliminary data.</text>
</comment>
<name>A0A1V1PGU8_9BACT</name>
<reference evidence="2" key="1">
    <citation type="submission" date="2012-11" db="EMBL/GenBank/DDBJ databases">
        <authorList>
            <person name="Lucero-Rivera Y.E."/>
            <person name="Tovar-Ramirez D."/>
        </authorList>
    </citation>
    <scope>NUCLEOTIDE SEQUENCE [LARGE SCALE GENOMIC DNA]</scope>
    <source>
        <strain evidence="2">Araruama</strain>
    </source>
</reference>
<accession>A0A1V1PGU8</accession>
<organism evidence="1 2">
    <name type="scientific">Candidatus Magnetoglobus multicellularis str. Araruama</name>
    <dbReference type="NCBI Taxonomy" id="890399"/>
    <lineage>
        <taxon>Bacteria</taxon>
        <taxon>Pseudomonadati</taxon>
        <taxon>Thermodesulfobacteriota</taxon>
        <taxon>Desulfobacteria</taxon>
        <taxon>Desulfobacterales</taxon>
        <taxon>Desulfobacteraceae</taxon>
        <taxon>Candidatus Magnetoglobus</taxon>
    </lineage>
</organism>
<dbReference type="AlphaFoldDB" id="A0A1V1PGU8"/>
<dbReference type="PANTHER" id="PTHR37833:SF1">
    <property type="entry name" value="SIGNAL PEPTIDE PROTEIN"/>
    <property type="match status" value="1"/>
</dbReference>